<evidence type="ECO:0000313" key="1">
    <source>
        <dbReference type="EMBL" id="TFK45686.1"/>
    </source>
</evidence>
<gene>
    <name evidence="1" type="ORF">OE88DRAFT_1649119</name>
</gene>
<dbReference type="Proteomes" id="UP000305948">
    <property type="component" value="Unassembled WGS sequence"/>
</dbReference>
<protein>
    <submittedName>
        <fullName evidence="1">Uncharacterized protein</fullName>
    </submittedName>
</protein>
<reference evidence="1 2" key="1">
    <citation type="journal article" date="2019" name="Nat. Ecol. Evol.">
        <title>Megaphylogeny resolves global patterns of mushroom evolution.</title>
        <authorList>
            <person name="Varga T."/>
            <person name="Krizsan K."/>
            <person name="Foldi C."/>
            <person name="Dima B."/>
            <person name="Sanchez-Garcia M."/>
            <person name="Sanchez-Ramirez S."/>
            <person name="Szollosi G.J."/>
            <person name="Szarkandi J.G."/>
            <person name="Papp V."/>
            <person name="Albert L."/>
            <person name="Andreopoulos W."/>
            <person name="Angelini C."/>
            <person name="Antonin V."/>
            <person name="Barry K.W."/>
            <person name="Bougher N.L."/>
            <person name="Buchanan P."/>
            <person name="Buyck B."/>
            <person name="Bense V."/>
            <person name="Catcheside P."/>
            <person name="Chovatia M."/>
            <person name="Cooper J."/>
            <person name="Damon W."/>
            <person name="Desjardin D."/>
            <person name="Finy P."/>
            <person name="Geml J."/>
            <person name="Haridas S."/>
            <person name="Hughes K."/>
            <person name="Justo A."/>
            <person name="Karasinski D."/>
            <person name="Kautmanova I."/>
            <person name="Kiss B."/>
            <person name="Kocsube S."/>
            <person name="Kotiranta H."/>
            <person name="LaButti K.M."/>
            <person name="Lechner B.E."/>
            <person name="Liimatainen K."/>
            <person name="Lipzen A."/>
            <person name="Lukacs Z."/>
            <person name="Mihaltcheva S."/>
            <person name="Morgado L.N."/>
            <person name="Niskanen T."/>
            <person name="Noordeloos M.E."/>
            <person name="Ohm R.A."/>
            <person name="Ortiz-Santana B."/>
            <person name="Ovrebo C."/>
            <person name="Racz N."/>
            <person name="Riley R."/>
            <person name="Savchenko A."/>
            <person name="Shiryaev A."/>
            <person name="Soop K."/>
            <person name="Spirin V."/>
            <person name="Szebenyi C."/>
            <person name="Tomsovsky M."/>
            <person name="Tulloss R.E."/>
            <person name="Uehling J."/>
            <person name="Grigoriev I.V."/>
            <person name="Vagvolgyi C."/>
            <person name="Papp T."/>
            <person name="Martin F.M."/>
            <person name="Miettinen O."/>
            <person name="Hibbett D.S."/>
            <person name="Nagy L.G."/>
        </authorList>
    </citation>
    <scope>NUCLEOTIDE SEQUENCE [LARGE SCALE GENOMIC DNA]</scope>
    <source>
        <strain evidence="1 2">OMC1185</strain>
    </source>
</reference>
<dbReference type="AlphaFoldDB" id="A0A5C3MMW4"/>
<organism evidence="1 2">
    <name type="scientific">Heliocybe sulcata</name>
    <dbReference type="NCBI Taxonomy" id="5364"/>
    <lineage>
        <taxon>Eukaryota</taxon>
        <taxon>Fungi</taxon>
        <taxon>Dikarya</taxon>
        <taxon>Basidiomycota</taxon>
        <taxon>Agaricomycotina</taxon>
        <taxon>Agaricomycetes</taxon>
        <taxon>Gloeophyllales</taxon>
        <taxon>Gloeophyllaceae</taxon>
        <taxon>Heliocybe</taxon>
    </lineage>
</organism>
<keyword evidence="2" id="KW-1185">Reference proteome</keyword>
<evidence type="ECO:0000313" key="2">
    <source>
        <dbReference type="Proteomes" id="UP000305948"/>
    </source>
</evidence>
<accession>A0A5C3MMW4</accession>
<proteinExistence type="predicted"/>
<sequence length="202" mass="21398">MYHQGIGGIVFILGLVLLGRRATTLLATLTIHSGGKLFPASQRLFLDMATTTCRLRRPDLSDRVTGNLAQHSLVGSEASRLSSHSRSTIALNVLPVVPIITSATCRGACSGCSYASITTSIISFWLPSCDASPTQPTSSFSTTAPLFGNYTRHSSSCGIATSTQGLVQHGARTRLTACFKLGYERAHAGTAPQGDDRIGRRS</sequence>
<dbReference type="EMBL" id="ML213538">
    <property type="protein sequence ID" value="TFK45686.1"/>
    <property type="molecule type" value="Genomic_DNA"/>
</dbReference>
<name>A0A5C3MMW4_9AGAM</name>